<accession>A0ABS4GA64</accession>
<dbReference type="InterPro" id="IPR010982">
    <property type="entry name" value="Lambda_DNA-bd_dom_sf"/>
</dbReference>
<evidence type="ECO:0000313" key="1">
    <source>
        <dbReference type="EMBL" id="MBP1924300.1"/>
    </source>
</evidence>
<keyword evidence="2" id="KW-1185">Reference proteome</keyword>
<reference evidence="1 2" key="1">
    <citation type="submission" date="2021-03" db="EMBL/GenBank/DDBJ databases">
        <title>Genomic Encyclopedia of Type Strains, Phase IV (KMG-IV): sequencing the most valuable type-strain genomes for metagenomic binning, comparative biology and taxonomic classification.</title>
        <authorList>
            <person name="Goeker M."/>
        </authorList>
    </citation>
    <scope>NUCLEOTIDE SEQUENCE [LARGE SCALE GENOMIC DNA]</scope>
    <source>
        <strain evidence="1 2">DSM 24004</strain>
    </source>
</reference>
<name>A0ABS4GA64_9FIRM</name>
<evidence type="ECO:0000313" key="2">
    <source>
        <dbReference type="Proteomes" id="UP001519342"/>
    </source>
</evidence>
<protein>
    <recommendedName>
        <fullName evidence="3">HTH cro/C1-type domain-containing protein</fullName>
    </recommendedName>
</protein>
<dbReference type="RefSeq" id="WP_209510073.1">
    <property type="nucleotide sequence ID" value="NZ_JAGGKS010000001.1"/>
</dbReference>
<dbReference type="Proteomes" id="UP001519342">
    <property type="component" value="Unassembled WGS sequence"/>
</dbReference>
<evidence type="ECO:0008006" key="3">
    <source>
        <dbReference type="Google" id="ProtNLM"/>
    </source>
</evidence>
<gene>
    <name evidence="1" type="ORF">J2Z76_000153</name>
</gene>
<sequence length="111" mass="12834">METVRVLGNNINLLLNQKSITKDTFANALGYSFFEAQKLCDARLYATKEDVNDIAKYFDVSTDYLFTDQGNEVYKGVGFMHCMGQFKRPENKDKILDIFDMYCDMKEALEN</sequence>
<dbReference type="Gene3D" id="1.10.260.40">
    <property type="entry name" value="lambda repressor-like DNA-binding domains"/>
    <property type="match status" value="1"/>
</dbReference>
<comment type="caution">
    <text evidence="1">The sequence shown here is derived from an EMBL/GenBank/DDBJ whole genome shotgun (WGS) entry which is preliminary data.</text>
</comment>
<organism evidence="1 2">
    <name type="scientific">Sedimentibacter acidaminivorans</name>
    <dbReference type="NCBI Taxonomy" id="913099"/>
    <lineage>
        <taxon>Bacteria</taxon>
        <taxon>Bacillati</taxon>
        <taxon>Bacillota</taxon>
        <taxon>Tissierellia</taxon>
        <taxon>Sedimentibacter</taxon>
    </lineage>
</organism>
<dbReference type="SUPFAM" id="SSF47413">
    <property type="entry name" value="lambda repressor-like DNA-binding domains"/>
    <property type="match status" value="1"/>
</dbReference>
<dbReference type="EMBL" id="JAGGKS010000001">
    <property type="protein sequence ID" value="MBP1924300.1"/>
    <property type="molecule type" value="Genomic_DNA"/>
</dbReference>
<proteinExistence type="predicted"/>